<evidence type="ECO:0000256" key="15">
    <source>
        <dbReference type="PROSITE-ProRule" id="PRU00047"/>
    </source>
</evidence>
<dbReference type="FunFam" id="3.10.20.370:FF:000001">
    <property type="entry name" value="Retrovirus-related Pol polyprotein from transposon 17.6-like protein"/>
    <property type="match status" value="1"/>
</dbReference>
<dbReference type="Gene3D" id="1.20.5.440">
    <property type="entry name" value="ATP synthase delta/epsilon subunit, C-terminal domain"/>
    <property type="match status" value="1"/>
</dbReference>
<dbReference type="InterPro" id="IPR043128">
    <property type="entry name" value="Rev_trsase/Diguanyl_cyclase"/>
</dbReference>
<evidence type="ECO:0000256" key="3">
    <source>
        <dbReference type="ARBA" id="ARBA00022695"/>
    </source>
</evidence>
<keyword evidence="15" id="KW-0863">Zinc-finger</keyword>
<protein>
    <recommendedName>
        <fullName evidence="22">Reverse transcriptase</fullName>
    </recommendedName>
</protein>
<evidence type="ECO:0000259" key="19">
    <source>
        <dbReference type="PROSITE" id="PS50994"/>
    </source>
</evidence>
<evidence type="ECO:0000256" key="10">
    <source>
        <dbReference type="ARBA" id="ARBA00022908"/>
    </source>
</evidence>
<keyword evidence="7" id="KW-0255">Endonuclease</keyword>
<dbReference type="GO" id="GO:0003964">
    <property type="term" value="F:RNA-directed DNA polymerase activity"/>
    <property type="evidence" value="ECO:0007669"/>
    <property type="project" value="UniProtKB-KW"/>
</dbReference>
<dbReference type="GO" id="GO:0006508">
    <property type="term" value="P:proteolysis"/>
    <property type="evidence" value="ECO:0007669"/>
    <property type="project" value="UniProtKB-KW"/>
</dbReference>
<keyword evidence="4" id="KW-0540">Nuclease</keyword>
<dbReference type="Gene3D" id="3.30.70.270">
    <property type="match status" value="2"/>
</dbReference>
<dbReference type="Pfam" id="PF24626">
    <property type="entry name" value="SH3_Tf2-1"/>
    <property type="match status" value="1"/>
</dbReference>
<evidence type="ECO:0000256" key="9">
    <source>
        <dbReference type="ARBA" id="ARBA00022842"/>
    </source>
</evidence>
<dbReference type="GO" id="GO:0008270">
    <property type="term" value="F:zinc ion binding"/>
    <property type="evidence" value="ECO:0007669"/>
    <property type="project" value="UniProtKB-KW"/>
</dbReference>
<evidence type="ECO:0000256" key="6">
    <source>
        <dbReference type="ARBA" id="ARBA00022750"/>
    </source>
</evidence>
<dbReference type="GO" id="GO:0004519">
    <property type="term" value="F:endonuclease activity"/>
    <property type="evidence" value="ECO:0007669"/>
    <property type="project" value="UniProtKB-KW"/>
</dbReference>
<dbReference type="CDD" id="cd01647">
    <property type="entry name" value="RT_LTR"/>
    <property type="match status" value="1"/>
</dbReference>
<keyword evidence="21" id="KW-1185">Reference proteome</keyword>
<keyword evidence="8" id="KW-0378">Hydrolase</keyword>
<dbReference type="Pfam" id="PF17684">
    <property type="entry name" value="SCAB-PH"/>
    <property type="match status" value="1"/>
</dbReference>
<gene>
    <name evidence="20" type="ORF">OSB04_023728</name>
</gene>
<dbReference type="Gene3D" id="3.10.20.370">
    <property type="match status" value="1"/>
</dbReference>
<dbReference type="SUPFAM" id="SSF56672">
    <property type="entry name" value="DNA/RNA polymerases"/>
    <property type="match status" value="1"/>
</dbReference>
<dbReference type="GO" id="GO:0015074">
    <property type="term" value="P:DNA integration"/>
    <property type="evidence" value="ECO:0007669"/>
    <property type="project" value="UniProtKB-KW"/>
</dbReference>
<dbReference type="InterPro" id="IPR005162">
    <property type="entry name" value="Retrotrans_gag_dom"/>
</dbReference>
<evidence type="ECO:0000313" key="20">
    <source>
        <dbReference type="EMBL" id="KAJ9544021.1"/>
    </source>
</evidence>
<dbReference type="GO" id="GO:0003779">
    <property type="term" value="F:actin binding"/>
    <property type="evidence" value="ECO:0007669"/>
    <property type="project" value="InterPro"/>
</dbReference>
<keyword evidence="1" id="KW-0645">Protease</keyword>
<dbReference type="PANTHER" id="PTHR37984:SF5">
    <property type="entry name" value="PROTEIN NYNRIN-LIKE"/>
    <property type="match status" value="1"/>
</dbReference>
<dbReference type="PROSITE" id="PS50994">
    <property type="entry name" value="INTEGRASE"/>
    <property type="match status" value="1"/>
</dbReference>
<keyword evidence="9" id="KW-0460">Magnesium</keyword>
<keyword evidence="11" id="KW-0695">RNA-directed DNA polymerase</keyword>
<dbReference type="GO" id="GO:0004190">
    <property type="term" value="F:aspartic-type endopeptidase activity"/>
    <property type="evidence" value="ECO:0007669"/>
    <property type="project" value="UniProtKB-KW"/>
</dbReference>
<keyword evidence="12" id="KW-0239">DNA-directed DNA polymerase</keyword>
<dbReference type="GO" id="GO:0006310">
    <property type="term" value="P:DNA recombination"/>
    <property type="evidence" value="ECO:0007669"/>
    <property type="project" value="UniProtKB-KW"/>
</dbReference>
<dbReference type="InterPro" id="IPR012337">
    <property type="entry name" value="RNaseH-like_sf"/>
</dbReference>
<evidence type="ECO:0000256" key="1">
    <source>
        <dbReference type="ARBA" id="ARBA00022670"/>
    </source>
</evidence>
<keyword evidence="5" id="KW-0479">Metal-binding</keyword>
<dbReference type="Pfam" id="PF16709">
    <property type="entry name" value="SCAB-Ig"/>
    <property type="match status" value="1"/>
</dbReference>
<dbReference type="InterPro" id="IPR050951">
    <property type="entry name" value="Retrovirus_Pol_polyprotein"/>
</dbReference>
<evidence type="ECO:0000256" key="12">
    <source>
        <dbReference type="ARBA" id="ARBA00022932"/>
    </source>
</evidence>
<evidence type="ECO:0000256" key="8">
    <source>
        <dbReference type="ARBA" id="ARBA00022801"/>
    </source>
</evidence>
<dbReference type="FunFam" id="3.30.70.270:FF:000020">
    <property type="entry name" value="Transposon Tf2-6 polyprotein-like Protein"/>
    <property type="match status" value="1"/>
</dbReference>
<feature type="domain" description="CCHC-type" evidence="17">
    <location>
        <begin position="882"/>
        <end position="895"/>
    </location>
</feature>
<keyword evidence="14" id="KW-0233">DNA recombination</keyword>
<keyword evidence="6" id="KW-0064">Aspartyl protease</keyword>
<dbReference type="Pfam" id="PF17917">
    <property type="entry name" value="RT_RNaseH"/>
    <property type="match status" value="1"/>
</dbReference>
<evidence type="ECO:0000313" key="21">
    <source>
        <dbReference type="Proteomes" id="UP001172457"/>
    </source>
</evidence>
<dbReference type="InterPro" id="IPR041588">
    <property type="entry name" value="Integrase_H2C2"/>
</dbReference>
<evidence type="ECO:0000256" key="13">
    <source>
        <dbReference type="ARBA" id="ARBA00023125"/>
    </source>
</evidence>
<dbReference type="Gene3D" id="4.10.60.10">
    <property type="entry name" value="Zinc finger, CCHC-type"/>
    <property type="match status" value="1"/>
</dbReference>
<keyword evidence="3" id="KW-0548">Nucleotidyltransferase</keyword>
<organism evidence="20 21">
    <name type="scientific">Centaurea solstitialis</name>
    <name type="common">yellow star-thistle</name>
    <dbReference type="NCBI Taxonomy" id="347529"/>
    <lineage>
        <taxon>Eukaryota</taxon>
        <taxon>Viridiplantae</taxon>
        <taxon>Streptophyta</taxon>
        <taxon>Embryophyta</taxon>
        <taxon>Tracheophyta</taxon>
        <taxon>Spermatophyta</taxon>
        <taxon>Magnoliopsida</taxon>
        <taxon>eudicotyledons</taxon>
        <taxon>Gunneridae</taxon>
        <taxon>Pentapetalae</taxon>
        <taxon>asterids</taxon>
        <taxon>campanulids</taxon>
        <taxon>Asterales</taxon>
        <taxon>Asteraceae</taxon>
        <taxon>Carduoideae</taxon>
        <taxon>Cardueae</taxon>
        <taxon>Centaureinae</taxon>
        <taxon>Centaurea</taxon>
    </lineage>
</organism>
<feature type="domain" description="Integrase catalytic" evidence="19">
    <location>
        <begin position="1682"/>
        <end position="1845"/>
    </location>
</feature>
<keyword evidence="10" id="KW-0229">DNA integration</keyword>
<accession>A0AA38SY63</accession>
<dbReference type="InterPro" id="IPR000477">
    <property type="entry name" value="RT_dom"/>
</dbReference>
<dbReference type="InterPro" id="IPR032009">
    <property type="entry name" value="SCAB_CC"/>
</dbReference>
<dbReference type="Pfam" id="PF03732">
    <property type="entry name" value="Retrotrans_gag"/>
    <property type="match status" value="1"/>
</dbReference>
<evidence type="ECO:0000256" key="14">
    <source>
        <dbReference type="ARBA" id="ARBA00023172"/>
    </source>
</evidence>
<dbReference type="CDD" id="cd09274">
    <property type="entry name" value="RNase_HI_RT_Ty3"/>
    <property type="match status" value="1"/>
</dbReference>
<feature type="domain" description="Reverse transcriptase" evidence="18">
    <location>
        <begin position="1160"/>
        <end position="1339"/>
    </location>
</feature>
<dbReference type="GO" id="GO:0003677">
    <property type="term" value="F:DNA binding"/>
    <property type="evidence" value="ECO:0007669"/>
    <property type="project" value="UniProtKB-KW"/>
</dbReference>
<dbReference type="Gene3D" id="1.10.340.70">
    <property type="match status" value="1"/>
</dbReference>
<dbReference type="Gene3D" id="2.60.40.2700">
    <property type="match status" value="1"/>
</dbReference>
<name>A0AA38SY63_9ASTR</name>
<dbReference type="InterPro" id="IPR001584">
    <property type="entry name" value="Integrase_cat-core"/>
</dbReference>
<dbReference type="InterPro" id="IPR041144">
    <property type="entry name" value="SCAB-PH"/>
</dbReference>
<feature type="domain" description="CCHC-type" evidence="17">
    <location>
        <begin position="902"/>
        <end position="917"/>
    </location>
</feature>
<evidence type="ECO:0000256" key="5">
    <source>
        <dbReference type="ARBA" id="ARBA00022723"/>
    </source>
</evidence>
<evidence type="ECO:0000259" key="18">
    <source>
        <dbReference type="PROSITE" id="PS50878"/>
    </source>
</evidence>
<dbReference type="Pfam" id="PF00078">
    <property type="entry name" value="RVT_1"/>
    <property type="match status" value="1"/>
</dbReference>
<evidence type="ECO:0000259" key="17">
    <source>
        <dbReference type="PROSITE" id="PS50158"/>
    </source>
</evidence>
<dbReference type="Proteomes" id="UP001172457">
    <property type="component" value="Chromosome 6"/>
</dbReference>
<dbReference type="GO" id="GO:0003887">
    <property type="term" value="F:DNA-directed DNA polymerase activity"/>
    <property type="evidence" value="ECO:0007669"/>
    <property type="project" value="UniProtKB-KW"/>
</dbReference>
<evidence type="ECO:0008006" key="22">
    <source>
        <dbReference type="Google" id="ProtNLM"/>
    </source>
</evidence>
<dbReference type="Pfam" id="PF00098">
    <property type="entry name" value="zf-CCHC"/>
    <property type="match status" value="2"/>
</dbReference>
<sequence>MTKVSPEVEDETQTQAVLSVSADVSFASNQFPKYKLGPDNEILDEATVDSKGPPLKEVVAQETEQLSEQHKRLSVRDLASKFDKNLSAAAKLSDEAKLREVASLEGHVLLKKLRDALEYLRGRLGGRNKEDVEKAISMVEAMAVKLTQNEGELIQEKFEVKKLANFLKQASEDAKKLVNQERSFACAEIESAKAVVRRIGEALDEQERVSLTSGKQEMEEMMEEIQQARRIRLKHQPCKVLDMEHELRALRSQIQEKSAFSVKLQQELILKKWAEENKLSLYALGDSGSLGSIIRLQPCSEEAMELSKCSIQWYRLSSECSRRELISGANKSVYAPEPLDVGRILQVDIISNGQKSTVTTACPVQPGGNLPDEWTELFVTFCPFVTCGQNENEALKRMDYEGQGRLFVYINAGKIARNTMYIQNLHFGSSCDRTFTAKYLHKIRIKQKNIDVNQVPKRLSIFKICGFRGGGNLAAKSVFWQSRKGQSFVLVFESERERNAAIVLARRNALDCNVVLAGPDDQASLYLLGAVPPTLTTIGGEQVVRGSTSGAAATVVMAVGAMAVGRRVVTCDGGRPLPFLPVRRMVTTRRGNSTGSGEPDLRDLIGSEVQEVLQQLLPGLFAQMKDEILQAMDERMEAAFTARGSSSGGNSQVQSRARTFKDFMACQPPHFEGRKDPIACHRWIAAVEGAFRTCSCPEGMKVFFAANLLRDAGKDWWGLILKSHTEEQITAMTWDAFRVLFEEQFSPRVERDRIIAEFLNLKQTTESVNEITDQFLEKALFCPDYVGNETMRMYRYRGVLKPEIRRFVNTTTCTSFNAMVEAARTRELFLEELQQGKRKAEQTLVPSRKFKGQRTDGRKVYSGCPKCGRNHQGECRLPEPVCYKCGKPGHKSRECGVPPRVCFNCFQPGHIKPNCPKLAETPAKAQVKAPAPATLRITDGSSGKTAGSATTRGRAFQMTAEEAQAAPDVVTGIFPVNARPALVLFDSGATWSFVSSTFYKDFHLERGKLASPIAVDVAAEEVRVGRLDVSKRRYGGLRGSAGSYPGPEWGELIVYRKGRRKQLAFCSVAKARRWLQRGCEGYLAYAVIDQAEEQKPLIADVPVVSEYPDVFPEDLPGIPPDRQIEFGIDLVPGAAPVARTPYRLAPPELQELSRQLQELSEKGFIRPSSSPWGAPILFVKKKDGSHRMCVDYRELNKVTIKNRYPLPRIDDLFDQLQGAAWFSKIDLRSGYHQLKVKEADVHKTAFRTRYGHYEFLVMPFGLTNAPAAFMDLMNRVCRPMLDRSVIVFIDDILIYSKTKEEHVTHLREVLEVLRREQLYAKFSKCAFWLQEVQFLGHLVNREGIKVDPSKIEAVMSWEVPKTPSEIRSFLGLAGYYRRFIQDFSRIAVPLTKLTKKSEPYIWGPDQQQAFETLRQRLCEAPILTLPEGVEDMTVYCDASHLGLGCVLMQRGRVIAYASRQLKRHEANYPTHDLELAAVVFALKIWRHYLYGVKCTIYTDHRSLRYFLDQPNLNMRQRRWLDVVKDYDCDILYHPGKANMVADALSRKTTHAPLRLAHLKMAVTNSFLDMIRQAQEEASQSENQNKERVRGQLPLMVRDGRGLLTRHDRVWVPLAGGAHQTLLEEAHKSKFSIHPGATKMYRELRADYWWPGMKREVARYVESCLTCLKVKAEHQKPHGKLQPLEIPVWKWENITMDLITKLPRTPRKFDAIWVIVDRLTKSAHFLAIRESYTSEQLAELYVKEVVRRHGVPVSIISDRDTRFTSRFWERFHADMGTRLHFSTAYHPQTDGQSERTIQMLEDMLRACVLDFGGSWDTYLPLAEFSYNNSYHSSIGMPPYEMLYGRRCRTPICWGEVGQRVLGSTEVVQQTTEFIQRIRERLRTAQSRQKSYADKRRSDFEFQVGDRVLLKVSPWKGVIRFRKRGRLGPRYIGPFTVLARVGKVAYRLELPEVLGQIHDTFHVSQLRKCLADETAHVPLDDIQIDESLNYIEEASCSVRAEGKEAEKQRDRDREGAVAPSESGAVPPTLTTIGGEQVVRGSTSGAAAAVVMAVGAMAVGRRVVTCDGGRLLPFLPVRRFERIKMVETKCIGRASVEAAEIPKKRNRRWVERVEPWLMAPKLRSSEAEGKVRRKEERGGGRGGVHRKGRVKVEFCVCELGVNKEKKINGAVDVGTVLVVCWVCLWMLGVNL</sequence>
<dbReference type="InterPro" id="IPR041373">
    <property type="entry name" value="RT_RNaseH"/>
</dbReference>
<dbReference type="FunFam" id="3.10.10.10:FF:000007">
    <property type="entry name" value="Retrovirus-related Pol polyprotein from transposon 17.6-like Protein"/>
    <property type="match status" value="1"/>
</dbReference>
<dbReference type="Pfam" id="PF16712">
    <property type="entry name" value="SCAB_CC"/>
    <property type="match status" value="1"/>
</dbReference>
<dbReference type="InterPro" id="IPR036875">
    <property type="entry name" value="Znf_CCHC_sf"/>
</dbReference>
<dbReference type="Pfam" id="PF08284">
    <property type="entry name" value="RVP_2"/>
    <property type="match status" value="1"/>
</dbReference>
<dbReference type="Gene3D" id="3.10.10.10">
    <property type="entry name" value="HIV Type 1 Reverse Transcriptase, subunit A, domain 1"/>
    <property type="match status" value="1"/>
</dbReference>
<keyword evidence="13" id="KW-0238">DNA-binding</keyword>
<dbReference type="PANTHER" id="PTHR37984">
    <property type="entry name" value="PROTEIN CBG26694"/>
    <property type="match status" value="1"/>
</dbReference>
<dbReference type="Gene3D" id="3.30.420.10">
    <property type="entry name" value="Ribonuclease H-like superfamily/Ribonuclease H"/>
    <property type="match status" value="1"/>
</dbReference>
<dbReference type="InterPro" id="IPR032012">
    <property type="entry name" value="SCAB-ABD"/>
</dbReference>
<dbReference type="EMBL" id="JARYMX010000006">
    <property type="protein sequence ID" value="KAJ9544021.1"/>
    <property type="molecule type" value="Genomic_DNA"/>
</dbReference>
<dbReference type="InterPro" id="IPR032015">
    <property type="entry name" value="SCAB-Ig"/>
</dbReference>
<dbReference type="InterPro" id="IPR043502">
    <property type="entry name" value="DNA/RNA_pol_sf"/>
</dbReference>
<dbReference type="Pfam" id="PF17921">
    <property type="entry name" value="Integrase_H2C2"/>
    <property type="match status" value="1"/>
</dbReference>
<evidence type="ECO:0000256" key="2">
    <source>
        <dbReference type="ARBA" id="ARBA00022679"/>
    </source>
</evidence>
<dbReference type="Gene3D" id="2.30.29.140">
    <property type="match status" value="1"/>
</dbReference>
<dbReference type="PROSITE" id="PS50878">
    <property type="entry name" value="RT_POL"/>
    <property type="match status" value="1"/>
</dbReference>
<dbReference type="SMART" id="SM00343">
    <property type="entry name" value="ZnF_C2HC"/>
    <property type="match status" value="2"/>
</dbReference>
<dbReference type="SUPFAM" id="SSF53098">
    <property type="entry name" value="Ribonuclease H-like"/>
    <property type="match status" value="1"/>
</dbReference>
<feature type="region of interest" description="Disordered" evidence="16">
    <location>
        <begin position="1999"/>
        <end position="2029"/>
    </location>
</feature>
<evidence type="ECO:0000256" key="16">
    <source>
        <dbReference type="SAM" id="MobiDB-lite"/>
    </source>
</evidence>
<comment type="caution">
    <text evidence="20">The sequence shown here is derived from an EMBL/GenBank/DDBJ whole genome shotgun (WGS) entry which is preliminary data.</text>
</comment>
<evidence type="ECO:0000256" key="11">
    <source>
        <dbReference type="ARBA" id="ARBA00022918"/>
    </source>
</evidence>
<reference evidence="20" key="1">
    <citation type="submission" date="2023-03" db="EMBL/GenBank/DDBJ databases">
        <title>Chromosome-scale reference genome and RAD-based genetic map of yellow starthistle (Centaurea solstitialis) reveal putative structural variation and QTLs associated with invader traits.</title>
        <authorList>
            <person name="Reatini B."/>
            <person name="Cang F.A."/>
            <person name="Jiang Q."/>
            <person name="Mckibben M.T.W."/>
            <person name="Barker M.S."/>
            <person name="Rieseberg L.H."/>
            <person name="Dlugosch K.M."/>
        </authorList>
    </citation>
    <scope>NUCLEOTIDE SEQUENCE</scope>
    <source>
        <strain evidence="20">CAN-66</strain>
        <tissue evidence="20">Leaf</tissue>
    </source>
</reference>
<evidence type="ECO:0000256" key="7">
    <source>
        <dbReference type="ARBA" id="ARBA00022759"/>
    </source>
</evidence>
<keyword evidence="15" id="KW-0862">Zinc</keyword>
<dbReference type="InterPro" id="IPR036397">
    <property type="entry name" value="RNaseH_sf"/>
</dbReference>
<proteinExistence type="predicted"/>
<evidence type="ECO:0000256" key="4">
    <source>
        <dbReference type="ARBA" id="ARBA00022722"/>
    </source>
</evidence>
<dbReference type="PROSITE" id="PS50158">
    <property type="entry name" value="ZF_CCHC"/>
    <property type="match status" value="2"/>
</dbReference>
<dbReference type="Pfam" id="PF16711">
    <property type="entry name" value="SCAB-ABD"/>
    <property type="match status" value="1"/>
</dbReference>
<keyword evidence="2" id="KW-0808">Transferase</keyword>
<feature type="compositionally biased region" description="Basic and acidic residues" evidence="16">
    <location>
        <begin position="1999"/>
        <end position="2013"/>
    </location>
</feature>
<dbReference type="InterPro" id="IPR056924">
    <property type="entry name" value="SH3_Tf2-1"/>
</dbReference>
<dbReference type="InterPro" id="IPR001878">
    <property type="entry name" value="Znf_CCHC"/>
</dbReference>
<dbReference type="SUPFAM" id="SSF57756">
    <property type="entry name" value="Retrovirus zinc finger-like domains"/>
    <property type="match status" value="1"/>
</dbReference>